<reference evidence="2" key="2">
    <citation type="submission" date="2021-04" db="EMBL/GenBank/DDBJ databases">
        <authorList>
            <person name="Podell S."/>
        </authorList>
    </citation>
    <scope>NUCLEOTIDE SEQUENCE</scope>
    <source>
        <strain evidence="2">Hildebrandi</strain>
    </source>
</reference>
<gene>
    <name evidence="2" type="ORF">IV203_014577</name>
</gene>
<keyword evidence="3" id="KW-1185">Reference proteome</keyword>
<name>A0A9K3LAC6_9STRA</name>
<dbReference type="EMBL" id="JAGRRH010000014">
    <property type="protein sequence ID" value="KAG7357990.1"/>
    <property type="molecule type" value="Genomic_DNA"/>
</dbReference>
<evidence type="ECO:0000313" key="3">
    <source>
        <dbReference type="Proteomes" id="UP000693970"/>
    </source>
</evidence>
<dbReference type="AlphaFoldDB" id="A0A9K3LAC6"/>
<dbReference type="OrthoDB" id="46873at2759"/>
<evidence type="ECO:0000256" key="1">
    <source>
        <dbReference type="SAM" id="MobiDB-lite"/>
    </source>
</evidence>
<evidence type="ECO:0000313" key="2">
    <source>
        <dbReference type="EMBL" id="KAG7357990.1"/>
    </source>
</evidence>
<reference evidence="2" key="1">
    <citation type="journal article" date="2021" name="Sci. Rep.">
        <title>Diploid genomic architecture of Nitzschia inconspicua, an elite biomass production diatom.</title>
        <authorList>
            <person name="Oliver A."/>
            <person name="Podell S."/>
            <person name="Pinowska A."/>
            <person name="Traller J.C."/>
            <person name="Smith S.R."/>
            <person name="McClure R."/>
            <person name="Beliaev A."/>
            <person name="Bohutskyi P."/>
            <person name="Hill E.A."/>
            <person name="Rabines A."/>
            <person name="Zheng H."/>
            <person name="Allen L.Z."/>
            <person name="Kuo A."/>
            <person name="Grigoriev I.V."/>
            <person name="Allen A.E."/>
            <person name="Hazlebeck D."/>
            <person name="Allen E.E."/>
        </authorList>
    </citation>
    <scope>NUCLEOTIDE SEQUENCE</scope>
    <source>
        <strain evidence="2">Hildebrandi</strain>
    </source>
</reference>
<feature type="region of interest" description="Disordered" evidence="1">
    <location>
        <begin position="48"/>
        <end position="85"/>
    </location>
</feature>
<feature type="compositionally biased region" description="Low complexity" evidence="1">
    <location>
        <begin position="50"/>
        <end position="76"/>
    </location>
</feature>
<protein>
    <submittedName>
        <fullName evidence="2">ACR domain containing protein</fullName>
    </submittedName>
</protein>
<dbReference type="Proteomes" id="UP000693970">
    <property type="component" value="Unassembled WGS sequence"/>
</dbReference>
<accession>A0A9K3LAC6</accession>
<sequence length="326" mass="36415">MRTSCQHSVDEAFKHSRYNDHYRTTAPCGTFPTTTSTIFFGSTSDEDFYNDNQNNNNNDDAAAAGKSSSQSPSNGNEFSRTLQTNRIFSRRTTSTRHAMDELQNHQRDYELTIQATSDECMALCRRFELTQVNDLSASLKIRPAMGAIDNVVLPVEVEGSITASVTQTCVRSNEQFQVEVEFPIYCLVKPMSMEALWSSSSSSITTNNLLDDNDDYSTSKSKKKTNKRNNRRKNKAVHSLEDVWELQSAIQSNIRGANNDENDDTDDINDPLALHASATLVEDESIYSSTSGRLDVGELVAQTFWLQLDPFPKKPGTGPMQMEITG</sequence>
<organism evidence="2 3">
    <name type="scientific">Nitzschia inconspicua</name>
    <dbReference type="NCBI Taxonomy" id="303405"/>
    <lineage>
        <taxon>Eukaryota</taxon>
        <taxon>Sar</taxon>
        <taxon>Stramenopiles</taxon>
        <taxon>Ochrophyta</taxon>
        <taxon>Bacillariophyta</taxon>
        <taxon>Bacillariophyceae</taxon>
        <taxon>Bacillariophycidae</taxon>
        <taxon>Bacillariales</taxon>
        <taxon>Bacillariaceae</taxon>
        <taxon>Nitzschia</taxon>
    </lineage>
</organism>
<feature type="region of interest" description="Disordered" evidence="1">
    <location>
        <begin position="208"/>
        <end position="237"/>
    </location>
</feature>
<comment type="caution">
    <text evidence="2">The sequence shown here is derived from an EMBL/GenBank/DDBJ whole genome shotgun (WGS) entry which is preliminary data.</text>
</comment>
<proteinExistence type="predicted"/>
<feature type="compositionally biased region" description="Basic residues" evidence="1">
    <location>
        <begin position="220"/>
        <end position="236"/>
    </location>
</feature>